<evidence type="ECO:0000313" key="2">
    <source>
        <dbReference type="EMBL" id="KAB0660281.1"/>
    </source>
</evidence>
<feature type="non-terminal residue" evidence="2">
    <location>
        <position position="1"/>
    </location>
</feature>
<organism evidence="2 3">
    <name type="scientific">Burkholderia territorii</name>
    <dbReference type="NCBI Taxonomy" id="1503055"/>
    <lineage>
        <taxon>Bacteria</taxon>
        <taxon>Pseudomonadati</taxon>
        <taxon>Pseudomonadota</taxon>
        <taxon>Betaproteobacteria</taxon>
        <taxon>Burkholderiales</taxon>
        <taxon>Burkholderiaceae</taxon>
        <taxon>Burkholderia</taxon>
        <taxon>Burkholderia cepacia complex</taxon>
    </lineage>
</organism>
<proteinExistence type="predicted"/>
<dbReference type="AlphaFoldDB" id="A0A6L3NDW7"/>
<accession>A0A6L3NDW7</accession>
<evidence type="ECO:0000256" key="1">
    <source>
        <dbReference type="SAM" id="MobiDB-lite"/>
    </source>
</evidence>
<feature type="region of interest" description="Disordered" evidence="1">
    <location>
        <begin position="1"/>
        <end position="79"/>
    </location>
</feature>
<evidence type="ECO:0000313" key="3">
    <source>
        <dbReference type="Proteomes" id="UP000473571"/>
    </source>
</evidence>
<gene>
    <name evidence="2" type="ORF">F7R13_22975</name>
</gene>
<sequence>EFAQPAPRREVAPPHVNEYRPPAPAVHEMPRPQPQAPRMEPRPSMPAPHMEPRPQPAPHVEAPRPSNPPPGGHDERHRQ</sequence>
<dbReference type="EMBL" id="VZOL01000398">
    <property type="protein sequence ID" value="KAB0660281.1"/>
    <property type="molecule type" value="Genomic_DNA"/>
</dbReference>
<reference evidence="2 3" key="1">
    <citation type="submission" date="2019-09" db="EMBL/GenBank/DDBJ databases">
        <title>Draft genome sequences of 48 bacterial type strains from the CCUG.</title>
        <authorList>
            <person name="Tunovic T."/>
            <person name="Pineiro-Iglesias B."/>
            <person name="Unosson C."/>
            <person name="Inganas E."/>
            <person name="Ohlen M."/>
            <person name="Cardew S."/>
            <person name="Jensie-Markopoulos S."/>
            <person name="Salva-Serra F."/>
            <person name="Jaen-Luchoro D."/>
            <person name="Karlsson R."/>
            <person name="Svensson-Stadler L."/>
            <person name="Chun J."/>
            <person name="Moore E."/>
        </authorList>
    </citation>
    <scope>NUCLEOTIDE SEQUENCE [LARGE SCALE GENOMIC DNA]</scope>
    <source>
        <strain evidence="2 3">CCUG 65687</strain>
    </source>
</reference>
<name>A0A6L3NDW7_9BURK</name>
<protein>
    <submittedName>
        <fullName evidence="2">Uncharacterized protein</fullName>
    </submittedName>
</protein>
<dbReference type="Proteomes" id="UP000473571">
    <property type="component" value="Unassembled WGS sequence"/>
</dbReference>
<comment type="caution">
    <text evidence="2">The sequence shown here is derived from an EMBL/GenBank/DDBJ whole genome shotgun (WGS) entry which is preliminary data.</text>
</comment>